<dbReference type="InterPro" id="IPR049730">
    <property type="entry name" value="SNF2/RAD54-like_C"/>
</dbReference>
<sequence>MDSMAGALLDAQVDLNPHQIDAALFATSNPLSRGVILADEVGLGKTIEAGLLIAQKWAERKRRILIIVPANLRKQWHQELADKFGLPAMILEAKSFRQASKDGSTNPFDATFSNGSGNGLGRDKIVICSYQFAAGKAQAVKDVAWDLVVVDEAHRLRNVYKPDNKTARILRDALSHTRKVFLTATPLQNSLLELYGLVSFIDDRVFGDLDSFRTQFSQLRDPGSFEALKQRISPICKRTLRRQVEAYVKYTRRIPLLREFKPGDDETRLYNLVTEYLQRDSLFALPNSQRQLITLVLRKLLASSSFAIAGALESLIRRLQQTLDEKAAPAPLIDELNQDYESLDETADELGAEAAEEEKIKTAQQIAAIRAEIADLDGFRQLAISITENAKGIALLQALKVAFVRLQELGAAKKAIIFTESRRTQDYLLSLLSKTEYADGVVLFNGSNNDPISRRVYAEWMERNKGTDRVSGSRSADTRAALVDYFRNNENPGGTIMIATEAGAEGINLQFCSLVINYDLPWNPQRIEQRIGRCHRYGQKHDVVVVNFLNRDNEADRRVYELLDQKFQLFDGVFGASDEVLGAVESGVDFERRIADIYQNCRHPNDIHTAFEQLQLDLAGEISDAMLNARKSLLENFDEVVQERLKIAKRDAASSLDRLERLLMRFTRAMLDGHAEFEGDALAFTLTHVPSVITNMGDVSGEHIPLGRYELPRRSEEAHIYRLQHPLAQNLLRAALRQPLEPTRLHLDYDAYGLKVSVLEALRGQQGIAAVQLLRVESLGATEEYLLAAGWTDHQALDAEITEKLLALPGHAESLPRVDTPPTQAALSSALASSEQPPLDFAAAHVAIPEALRQELAGQKAVIIGNIERRNLGLFSDETEKLDAWADDLKVGLEREIKELDRRIKEIRTKSKGAATLSEKLDAQKDQRELEGQRDKKRRELFTRQDEIQARRDRLIDELEGQLQQNIVMADLFSCHWTLT</sequence>
<dbReference type="Pfam" id="PF00271">
    <property type="entry name" value="Helicase_C"/>
    <property type="match status" value="1"/>
</dbReference>
<evidence type="ECO:0000256" key="5">
    <source>
        <dbReference type="SAM" id="Coils"/>
    </source>
</evidence>
<organism evidence="8 9">
    <name type="scientific">Rugosibacter aromaticivorans</name>
    <dbReference type="NCBI Taxonomy" id="1565605"/>
    <lineage>
        <taxon>Bacteria</taxon>
        <taxon>Pseudomonadati</taxon>
        <taxon>Pseudomonadota</taxon>
        <taxon>Betaproteobacteria</taxon>
        <taxon>Nitrosomonadales</taxon>
        <taxon>Sterolibacteriaceae</taxon>
        <taxon>Rugosibacter</taxon>
    </lineage>
</organism>
<dbReference type="STRING" id="1565605.PG1C_09375"/>
<dbReference type="KEGG" id="rbu:PG1C_09375"/>
<dbReference type="Gene3D" id="3.40.50.300">
    <property type="entry name" value="P-loop containing nucleotide triphosphate hydrolases"/>
    <property type="match status" value="1"/>
</dbReference>
<keyword evidence="2" id="KW-0378">Hydrolase</keyword>
<dbReference type="InterPro" id="IPR038718">
    <property type="entry name" value="SNF2-like_sf"/>
</dbReference>
<proteinExistence type="predicted"/>
<dbReference type="PATRIC" id="fig|1565605.3.peg.1992"/>
<dbReference type="AlphaFoldDB" id="A0A0C5J3I7"/>
<dbReference type="GO" id="GO:0005524">
    <property type="term" value="F:ATP binding"/>
    <property type="evidence" value="ECO:0007669"/>
    <property type="project" value="UniProtKB-KW"/>
</dbReference>
<dbReference type="CDD" id="cd18793">
    <property type="entry name" value="SF2_C_SNF"/>
    <property type="match status" value="1"/>
</dbReference>
<dbReference type="Proteomes" id="UP000061603">
    <property type="component" value="Chromosome"/>
</dbReference>
<evidence type="ECO:0000256" key="2">
    <source>
        <dbReference type="ARBA" id="ARBA00022801"/>
    </source>
</evidence>
<protein>
    <submittedName>
        <fullName evidence="8">DEAD/DEAH box helicase</fullName>
    </submittedName>
</protein>
<feature type="domain" description="Helicase C-terminal" evidence="7">
    <location>
        <begin position="398"/>
        <end position="581"/>
    </location>
</feature>
<evidence type="ECO:0000256" key="3">
    <source>
        <dbReference type="ARBA" id="ARBA00022806"/>
    </source>
</evidence>
<feature type="coiled-coil region" evidence="5">
    <location>
        <begin position="333"/>
        <end position="372"/>
    </location>
</feature>
<dbReference type="RefSeq" id="WP_237218137.1">
    <property type="nucleotide sequence ID" value="NZ_CP010554.1"/>
</dbReference>
<dbReference type="Gene3D" id="3.40.50.10810">
    <property type="entry name" value="Tandem AAA-ATPase domain"/>
    <property type="match status" value="1"/>
</dbReference>
<dbReference type="PROSITE" id="PS51194">
    <property type="entry name" value="HELICASE_CTER"/>
    <property type="match status" value="1"/>
</dbReference>
<dbReference type="Pfam" id="PF00176">
    <property type="entry name" value="SNF2-rel_dom"/>
    <property type="match status" value="1"/>
</dbReference>
<dbReference type="InterPro" id="IPR001650">
    <property type="entry name" value="Helicase_C-like"/>
</dbReference>
<keyword evidence="5" id="KW-0175">Coiled coil</keyword>
<dbReference type="GO" id="GO:0004386">
    <property type="term" value="F:helicase activity"/>
    <property type="evidence" value="ECO:0007669"/>
    <property type="project" value="UniProtKB-KW"/>
</dbReference>
<dbReference type="PROSITE" id="PS51192">
    <property type="entry name" value="HELICASE_ATP_BIND_1"/>
    <property type="match status" value="1"/>
</dbReference>
<keyword evidence="3 8" id="KW-0347">Helicase</keyword>
<dbReference type="PANTHER" id="PTHR10799">
    <property type="entry name" value="SNF2/RAD54 HELICASE FAMILY"/>
    <property type="match status" value="1"/>
</dbReference>
<accession>A0A0C5J3I7</accession>
<keyword evidence="1" id="KW-0547">Nucleotide-binding</keyword>
<dbReference type="GO" id="GO:0016787">
    <property type="term" value="F:hydrolase activity"/>
    <property type="evidence" value="ECO:0007669"/>
    <property type="project" value="UniProtKB-KW"/>
</dbReference>
<dbReference type="SUPFAM" id="SSF52540">
    <property type="entry name" value="P-loop containing nucleoside triphosphate hydrolases"/>
    <property type="match status" value="2"/>
</dbReference>
<keyword evidence="9" id="KW-1185">Reference proteome</keyword>
<dbReference type="SMART" id="SM00487">
    <property type="entry name" value="DEXDc"/>
    <property type="match status" value="1"/>
</dbReference>
<feature type="domain" description="Helicase ATP-binding" evidence="6">
    <location>
        <begin position="26"/>
        <end position="204"/>
    </location>
</feature>
<evidence type="ECO:0000313" key="9">
    <source>
        <dbReference type="Proteomes" id="UP000061603"/>
    </source>
</evidence>
<evidence type="ECO:0000259" key="6">
    <source>
        <dbReference type="PROSITE" id="PS51192"/>
    </source>
</evidence>
<dbReference type="InterPro" id="IPR027417">
    <property type="entry name" value="P-loop_NTPase"/>
</dbReference>
<gene>
    <name evidence="8" type="ORF">PG1C_09375</name>
</gene>
<keyword evidence="4" id="KW-0067">ATP-binding</keyword>
<dbReference type="InterPro" id="IPR000330">
    <property type="entry name" value="SNF2_N"/>
</dbReference>
<feature type="coiled-coil region" evidence="5">
    <location>
        <begin position="890"/>
        <end position="965"/>
    </location>
</feature>
<dbReference type="InterPro" id="IPR057342">
    <property type="entry name" value="DEXDc_RapA"/>
</dbReference>
<dbReference type="EMBL" id="CP010554">
    <property type="protein sequence ID" value="AJP49567.1"/>
    <property type="molecule type" value="Genomic_DNA"/>
</dbReference>
<evidence type="ECO:0000313" key="8">
    <source>
        <dbReference type="EMBL" id="AJP49567.1"/>
    </source>
</evidence>
<reference evidence="8 9" key="1">
    <citation type="journal article" date="2015" name="Genome Announc.">
        <title>Complete Genome Sequence of a Novel Bacterium within the Family Rhodocyclaceae That Degrades Polycyclic Aromatic Hydrocarbons.</title>
        <authorList>
            <person name="Singleton D.R."/>
            <person name="Dickey A.N."/>
            <person name="Scholl E.H."/>
            <person name="Wright F.A."/>
            <person name="Aitken M.D."/>
        </authorList>
    </citation>
    <scope>NUCLEOTIDE SEQUENCE [LARGE SCALE GENOMIC DNA]</scope>
    <source>
        <strain evidence="9">PG1-Ca6</strain>
    </source>
</reference>
<dbReference type="SMART" id="SM00490">
    <property type="entry name" value="HELICc"/>
    <property type="match status" value="1"/>
</dbReference>
<evidence type="ECO:0000256" key="4">
    <source>
        <dbReference type="ARBA" id="ARBA00022840"/>
    </source>
</evidence>
<name>A0A0C5J3I7_9PROT</name>
<evidence type="ECO:0000259" key="7">
    <source>
        <dbReference type="PROSITE" id="PS51194"/>
    </source>
</evidence>
<dbReference type="CDD" id="cd18011">
    <property type="entry name" value="DEXDc_RapA"/>
    <property type="match status" value="1"/>
</dbReference>
<dbReference type="HOGENOM" id="CLU_006041_0_0_4"/>
<evidence type="ECO:0000256" key="1">
    <source>
        <dbReference type="ARBA" id="ARBA00022741"/>
    </source>
</evidence>
<dbReference type="InterPro" id="IPR014001">
    <property type="entry name" value="Helicase_ATP-bd"/>
</dbReference>